<proteinExistence type="predicted"/>
<sequence length="304" mass="32282">MDKLKSSLSILLTTFALQVSFIEVAKAQISTGGFSGGTFNFPVDGSGSGGLGGLGDLNGSSNSGGISTGGFSGGTFNFPVDGISGIGNFSGLGDLLPEPIADLFRDIANIVGQVNTFLSELGIEVNLGELGLPDIEQAIELFEQDNQIDIASDVFGTQTGSTVINDDSLRKQYLKDLGNEYAQNSTLSEEGQQNTAEQIELSQETAEISNQYAQDSNGQDVSQNILRNISNQIALQQQLDNMSYFGQQEDKISRSLMLAIQGESVVALDKLTTTRDREAISILKAGTYHQGLLSIPAQHLLTSN</sequence>
<dbReference type="RefSeq" id="WP_229638842.1">
    <property type="nucleotide sequence ID" value="NZ_JADWDC010000004.1"/>
</dbReference>
<organism evidence="1 2">
    <name type="scientific">Waterburya agarophytonicola KI4</name>
    <dbReference type="NCBI Taxonomy" id="2874699"/>
    <lineage>
        <taxon>Bacteria</taxon>
        <taxon>Bacillati</taxon>
        <taxon>Cyanobacteriota</taxon>
        <taxon>Cyanophyceae</taxon>
        <taxon>Pleurocapsales</taxon>
        <taxon>Hyellaceae</taxon>
        <taxon>Waterburya</taxon>
        <taxon>Waterburya agarophytonicola</taxon>
    </lineage>
</organism>
<protein>
    <submittedName>
        <fullName evidence="1">Uncharacterized protein</fullName>
    </submittedName>
</protein>
<dbReference type="EMBL" id="JADWDC010000004">
    <property type="protein sequence ID" value="MCC0175843.1"/>
    <property type="molecule type" value="Genomic_DNA"/>
</dbReference>
<comment type="caution">
    <text evidence="1">The sequence shown here is derived from an EMBL/GenBank/DDBJ whole genome shotgun (WGS) entry which is preliminary data.</text>
</comment>
<keyword evidence="2" id="KW-1185">Reference proteome</keyword>
<name>A0A964FFU5_9CYAN</name>
<dbReference type="Proteomes" id="UP000729733">
    <property type="component" value="Unassembled WGS sequence"/>
</dbReference>
<evidence type="ECO:0000313" key="2">
    <source>
        <dbReference type="Proteomes" id="UP000729733"/>
    </source>
</evidence>
<reference evidence="1" key="1">
    <citation type="journal article" date="2021" name="Antonie Van Leeuwenhoek">
        <title>Draft genome and description of Waterburya agarophytonicola gen. nov. sp. nov. (Pleurocapsales, Cyanobacteria): a seaweed symbiont.</title>
        <authorList>
            <person name="Bonthond G."/>
            <person name="Shalygin S."/>
            <person name="Bayer T."/>
            <person name="Weinberger F."/>
        </authorList>
    </citation>
    <scope>NUCLEOTIDE SEQUENCE</scope>
    <source>
        <strain evidence="1">KI4</strain>
    </source>
</reference>
<gene>
    <name evidence="1" type="ORF">I4641_02455</name>
</gene>
<evidence type="ECO:0000313" key="1">
    <source>
        <dbReference type="EMBL" id="MCC0175843.1"/>
    </source>
</evidence>
<dbReference type="AlphaFoldDB" id="A0A964FFU5"/>
<accession>A0A964FFU5</accession>